<proteinExistence type="predicted"/>
<feature type="domain" description="NADP-dependent oxidoreductase" evidence="1">
    <location>
        <begin position="35"/>
        <end position="216"/>
    </location>
</feature>
<dbReference type="PRINTS" id="PR00069">
    <property type="entry name" value="ALDKETRDTASE"/>
</dbReference>
<dbReference type="InterPro" id="IPR036812">
    <property type="entry name" value="NAD(P)_OxRdtase_dom_sf"/>
</dbReference>
<dbReference type="PIRSF" id="PIRSF000097">
    <property type="entry name" value="AKR"/>
    <property type="match status" value="1"/>
</dbReference>
<dbReference type="PROSITE" id="PS00798">
    <property type="entry name" value="ALDOKETO_REDUCTASE_1"/>
    <property type="match status" value="1"/>
</dbReference>
<dbReference type="Pfam" id="PF00248">
    <property type="entry name" value="Aldo_ket_red"/>
    <property type="match status" value="1"/>
</dbReference>
<dbReference type="Proteomes" id="UP001491310">
    <property type="component" value="Unassembled WGS sequence"/>
</dbReference>
<dbReference type="PANTHER" id="PTHR43827">
    <property type="entry name" value="2,5-DIKETO-D-GLUCONIC ACID REDUCTASE"/>
    <property type="match status" value="1"/>
</dbReference>
<evidence type="ECO:0000313" key="3">
    <source>
        <dbReference type="Proteomes" id="UP001491310"/>
    </source>
</evidence>
<dbReference type="EMBL" id="JALJOT010000010">
    <property type="protein sequence ID" value="KAK9906723.1"/>
    <property type="molecule type" value="Genomic_DNA"/>
</dbReference>
<sequence length="239" mass="26401">MSHSSVGRTFVLSSGVKIPSVGLGVFLTKPGFECFNAVTSALRLGYRHIDTARLYRNEADVGEALKQSGLPREDVFLTTKLWLDDFGYQNAQKAISQSMNALSTSMVDLMLLHAPGDPQTREETWRALEDAHYEGKLTSIGVSNFGVGHLKKLLKTARVKPAVNQIELTPFLQRRKLVDYCRSEGIALEAYSPLGKGSREILDNRTVTKIAQKHAVSNAQLDSLDRNLVTAWDPTTDPV</sequence>
<accession>A0ABR2YJK9</accession>
<reference evidence="2 3" key="1">
    <citation type="journal article" date="2024" name="Nat. Commun.">
        <title>Phylogenomics reveals the evolutionary origins of lichenization in chlorophyte algae.</title>
        <authorList>
            <person name="Puginier C."/>
            <person name="Libourel C."/>
            <person name="Otte J."/>
            <person name="Skaloud P."/>
            <person name="Haon M."/>
            <person name="Grisel S."/>
            <person name="Petersen M."/>
            <person name="Berrin J.G."/>
            <person name="Delaux P.M."/>
            <person name="Dal Grande F."/>
            <person name="Keller J."/>
        </authorList>
    </citation>
    <scope>NUCLEOTIDE SEQUENCE [LARGE SCALE GENOMIC DNA]</scope>
    <source>
        <strain evidence="2 3">SAG 216-7</strain>
    </source>
</reference>
<evidence type="ECO:0000259" key="1">
    <source>
        <dbReference type="Pfam" id="PF00248"/>
    </source>
</evidence>
<evidence type="ECO:0000313" key="2">
    <source>
        <dbReference type="EMBL" id="KAK9906723.1"/>
    </source>
</evidence>
<comment type="caution">
    <text evidence="2">The sequence shown here is derived from an EMBL/GenBank/DDBJ whole genome shotgun (WGS) entry which is preliminary data.</text>
</comment>
<dbReference type="InterPro" id="IPR023210">
    <property type="entry name" value="NADP_OxRdtase_dom"/>
</dbReference>
<organism evidence="2 3">
    <name type="scientific">Coccomyxa subellipsoidea</name>
    <dbReference type="NCBI Taxonomy" id="248742"/>
    <lineage>
        <taxon>Eukaryota</taxon>
        <taxon>Viridiplantae</taxon>
        <taxon>Chlorophyta</taxon>
        <taxon>core chlorophytes</taxon>
        <taxon>Trebouxiophyceae</taxon>
        <taxon>Trebouxiophyceae incertae sedis</taxon>
        <taxon>Coccomyxaceae</taxon>
        <taxon>Coccomyxa</taxon>
    </lineage>
</organism>
<dbReference type="InterPro" id="IPR020471">
    <property type="entry name" value="AKR"/>
</dbReference>
<dbReference type="PANTHER" id="PTHR43827:SF13">
    <property type="entry name" value="ALDO_KETO REDUCTASE FAMILY PROTEIN"/>
    <property type="match status" value="1"/>
</dbReference>
<dbReference type="InterPro" id="IPR018170">
    <property type="entry name" value="Aldo/ket_reductase_CS"/>
</dbReference>
<dbReference type="CDD" id="cd19071">
    <property type="entry name" value="AKR_AKR1-5-like"/>
    <property type="match status" value="1"/>
</dbReference>
<protein>
    <recommendedName>
        <fullName evidence="1">NADP-dependent oxidoreductase domain-containing protein</fullName>
    </recommendedName>
</protein>
<keyword evidence="3" id="KW-1185">Reference proteome</keyword>
<gene>
    <name evidence="2" type="ORF">WJX75_006857</name>
</gene>
<dbReference type="SUPFAM" id="SSF51430">
    <property type="entry name" value="NAD(P)-linked oxidoreductase"/>
    <property type="match status" value="1"/>
</dbReference>
<name>A0ABR2YJK9_9CHLO</name>
<dbReference type="Gene3D" id="3.20.20.100">
    <property type="entry name" value="NADP-dependent oxidoreductase domain"/>
    <property type="match status" value="1"/>
</dbReference>